<dbReference type="InParanoid" id="K1QDQ3"/>
<dbReference type="HOGENOM" id="CLU_115154_2_0_1"/>
<comment type="subcellular location">
    <subcellularLocation>
        <location evidence="1">Mitochondrion inner membrane</location>
        <topology evidence="1">Peripheral membrane protein</topology>
        <orientation evidence="1">Matrix side</orientation>
    </subcellularLocation>
</comment>
<dbReference type="FunCoup" id="K1QDQ3">
    <property type="interactions" value="385"/>
</dbReference>
<protein>
    <recommendedName>
        <fullName evidence="3">Cytochrome b-c1 complex subunit 7</fullName>
    </recommendedName>
    <alternativeName>
        <fullName evidence="10">Complex III subunit VII</fullName>
    </alternativeName>
    <alternativeName>
        <fullName evidence="11">Ubiquinol-cytochrome c reductase complex 14 kDa protein</fullName>
    </alternativeName>
</protein>
<dbReference type="PANTHER" id="PTHR12022">
    <property type="entry name" value="UBIQUINOL-CYTOCHROME C REDUCTASE COMPLEX 14 KD PROTEIN"/>
    <property type="match status" value="1"/>
</dbReference>
<evidence type="ECO:0000256" key="12">
    <source>
        <dbReference type="ARBA" id="ARBA00038521"/>
    </source>
</evidence>
<dbReference type="GO" id="GO:0045275">
    <property type="term" value="C:respiratory chain complex III"/>
    <property type="evidence" value="ECO:0007669"/>
    <property type="project" value="InterPro"/>
</dbReference>
<dbReference type="Gene3D" id="1.10.1090.10">
    <property type="entry name" value="Cytochrome b-c1 complex subunit 7"/>
    <property type="match status" value="1"/>
</dbReference>
<keyword evidence="4" id="KW-0813">Transport</keyword>
<evidence type="ECO:0000256" key="5">
    <source>
        <dbReference type="ARBA" id="ARBA00022660"/>
    </source>
</evidence>
<dbReference type="InterPro" id="IPR036544">
    <property type="entry name" value="QCR7_sf"/>
</dbReference>
<organism evidence="13">
    <name type="scientific">Magallana gigas</name>
    <name type="common">Pacific oyster</name>
    <name type="synonym">Crassostrea gigas</name>
    <dbReference type="NCBI Taxonomy" id="29159"/>
    <lineage>
        <taxon>Eukaryota</taxon>
        <taxon>Metazoa</taxon>
        <taxon>Spiralia</taxon>
        <taxon>Lophotrochozoa</taxon>
        <taxon>Mollusca</taxon>
        <taxon>Bivalvia</taxon>
        <taxon>Autobranchia</taxon>
        <taxon>Pteriomorphia</taxon>
        <taxon>Ostreida</taxon>
        <taxon>Ostreoidea</taxon>
        <taxon>Ostreidae</taxon>
        <taxon>Magallana</taxon>
    </lineage>
</organism>
<dbReference type="SUPFAM" id="SSF81524">
    <property type="entry name" value="14 kDa protein of cytochrome bc1 complex (Ubiquinol-cytochrome c reductase)"/>
    <property type="match status" value="1"/>
</dbReference>
<proteinExistence type="inferred from homology"/>
<accession>K1QDQ3</accession>
<keyword evidence="7" id="KW-0249">Electron transport</keyword>
<dbReference type="AlphaFoldDB" id="K1QDQ3"/>
<keyword evidence="6" id="KW-0999">Mitochondrion inner membrane</keyword>
<dbReference type="PANTHER" id="PTHR12022:SF0">
    <property type="entry name" value="CYTOCHROME B-C1 COMPLEX SUBUNIT 7"/>
    <property type="match status" value="1"/>
</dbReference>
<evidence type="ECO:0000256" key="7">
    <source>
        <dbReference type="ARBA" id="ARBA00022982"/>
    </source>
</evidence>
<keyword evidence="5" id="KW-0679">Respiratory chain</keyword>
<keyword evidence="8" id="KW-0496">Mitochondrion</keyword>
<dbReference type="EMBL" id="JH816438">
    <property type="protein sequence ID" value="EKC35047.1"/>
    <property type="molecule type" value="Genomic_DNA"/>
</dbReference>
<evidence type="ECO:0000256" key="2">
    <source>
        <dbReference type="ARBA" id="ARBA00008554"/>
    </source>
</evidence>
<keyword evidence="9" id="KW-0472">Membrane</keyword>
<evidence type="ECO:0000313" key="13">
    <source>
        <dbReference type="EMBL" id="EKC35047.1"/>
    </source>
</evidence>
<evidence type="ECO:0000256" key="9">
    <source>
        <dbReference type="ARBA" id="ARBA00023136"/>
    </source>
</evidence>
<sequence>MLCLFIDVNRGLKYNLQRWMYYKSFFPSLGLWRDDMRRETPILKEALKRISRQDLEARNFRIARATVLYNAKIELPREQWTELDEDKLYLTPHVEAIKKELKERKDFEKSK</sequence>
<evidence type="ECO:0000256" key="11">
    <source>
        <dbReference type="ARBA" id="ARBA00032927"/>
    </source>
</evidence>
<dbReference type="InterPro" id="IPR003197">
    <property type="entry name" value="QCR7"/>
</dbReference>
<dbReference type="Pfam" id="PF02271">
    <property type="entry name" value="UCR_14kD"/>
    <property type="match status" value="1"/>
</dbReference>
<evidence type="ECO:0000256" key="6">
    <source>
        <dbReference type="ARBA" id="ARBA00022792"/>
    </source>
</evidence>
<comment type="subunit">
    <text evidence="12">Component of the ubiquinol-cytochrome c oxidoreductase (cytochrome b-c1 complex, complex III, CIII), a multisubunit enzyme composed of 3 respiratory subunits cytochrome b, cytochrome c1 and Rieske protein, 2 core protein subunits, and additional low-molecular weight protein subunits. The complex exists as an obligatory dimer and forms supercomplexes (SCs) in the inner mitochondrial membrane with cytochrome c oxidase (complex IV, CIV).</text>
</comment>
<evidence type="ECO:0000256" key="1">
    <source>
        <dbReference type="ARBA" id="ARBA00004443"/>
    </source>
</evidence>
<reference evidence="13" key="1">
    <citation type="journal article" date="2012" name="Nature">
        <title>The oyster genome reveals stress adaptation and complexity of shell formation.</title>
        <authorList>
            <person name="Zhang G."/>
            <person name="Fang X."/>
            <person name="Guo X."/>
            <person name="Li L."/>
            <person name="Luo R."/>
            <person name="Xu F."/>
            <person name="Yang P."/>
            <person name="Zhang L."/>
            <person name="Wang X."/>
            <person name="Qi H."/>
            <person name="Xiong Z."/>
            <person name="Que H."/>
            <person name="Xie Y."/>
            <person name="Holland P.W."/>
            <person name="Paps J."/>
            <person name="Zhu Y."/>
            <person name="Wu F."/>
            <person name="Chen Y."/>
            <person name="Wang J."/>
            <person name="Peng C."/>
            <person name="Meng J."/>
            <person name="Yang L."/>
            <person name="Liu J."/>
            <person name="Wen B."/>
            <person name="Zhang N."/>
            <person name="Huang Z."/>
            <person name="Zhu Q."/>
            <person name="Feng Y."/>
            <person name="Mount A."/>
            <person name="Hedgecock D."/>
            <person name="Xu Z."/>
            <person name="Liu Y."/>
            <person name="Domazet-Loso T."/>
            <person name="Du Y."/>
            <person name="Sun X."/>
            <person name="Zhang S."/>
            <person name="Liu B."/>
            <person name="Cheng P."/>
            <person name="Jiang X."/>
            <person name="Li J."/>
            <person name="Fan D."/>
            <person name="Wang W."/>
            <person name="Fu W."/>
            <person name="Wang T."/>
            <person name="Wang B."/>
            <person name="Zhang J."/>
            <person name="Peng Z."/>
            <person name="Li Y."/>
            <person name="Li N."/>
            <person name="Wang J."/>
            <person name="Chen M."/>
            <person name="He Y."/>
            <person name="Tan F."/>
            <person name="Song X."/>
            <person name="Zheng Q."/>
            <person name="Huang R."/>
            <person name="Yang H."/>
            <person name="Du X."/>
            <person name="Chen L."/>
            <person name="Yang M."/>
            <person name="Gaffney P.M."/>
            <person name="Wang S."/>
            <person name="Luo L."/>
            <person name="She Z."/>
            <person name="Ming Y."/>
            <person name="Huang W."/>
            <person name="Zhang S."/>
            <person name="Huang B."/>
            <person name="Zhang Y."/>
            <person name="Qu T."/>
            <person name="Ni P."/>
            <person name="Miao G."/>
            <person name="Wang J."/>
            <person name="Wang Q."/>
            <person name="Steinberg C.E."/>
            <person name="Wang H."/>
            <person name="Li N."/>
            <person name="Qian L."/>
            <person name="Zhang G."/>
            <person name="Li Y."/>
            <person name="Yang H."/>
            <person name="Liu X."/>
            <person name="Wang J."/>
            <person name="Yin Y."/>
            <person name="Wang J."/>
        </authorList>
    </citation>
    <scope>NUCLEOTIDE SEQUENCE [LARGE SCALE GENOMIC DNA]</scope>
    <source>
        <strain evidence="13">05x7-T-G4-1.051#20</strain>
    </source>
</reference>
<name>K1QDQ3_MAGGI</name>
<evidence type="ECO:0000256" key="10">
    <source>
        <dbReference type="ARBA" id="ARBA00031021"/>
    </source>
</evidence>
<gene>
    <name evidence="13" type="ORF">CGI_10020488</name>
</gene>
<dbReference type="GO" id="GO:0006122">
    <property type="term" value="P:mitochondrial electron transport, ubiquinol to cytochrome c"/>
    <property type="evidence" value="ECO:0007669"/>
    <property type="project" value="InterPro"/>
</dbReference>
<evidence type="ECO:0000256" key="8">
    <source>
        <dbReference type="ARBA" id="ARBA00023128"/>
    </source>
</evidence>
<dbReference type="GO" id="GO:0005743">
    <property type="term" value="C:mitochondrial inner membrane"/>
    <property type="evidence" value="ECO:0007669"/>
    <property type="project" value="UniProtKB-SubCell"/>
</dbReference>
<evidence type="ECO:0000256" key="3">
    <source>
        <dbReference type="ARBA" id="ARBA00016323"/>
    </source>
</evidence>
<evidence type="ECO:0000256" key="4">
    <source>
        <dbReference type="ARBA" id="ARBA00022448"/>
    </source>
</evidence>
<comment type="similarity">
    <text evidence="2">Belongs to the UQCRB/QCR7 family.</text>
</comment>